<proteinExistence type="predicted"/>
<sequence length="160" mass="18056">MDRAHYVSRPKPGDDEDDLLEFQRTFLSSKASSSATVVTSSKPDKRADEAINGNETAAIKTTPAERDVVKLQGLPSTLPTVPTDIPQTPKRSKFRQKNDAGKSSTEYMEDPEESLEKHDRHITKVLSEIKERDVHHVPVYFPRQVSDAFPKVLQWDPKSK</sequence>
<dbReference type="AlphaFoldDB" id="A0A2R2MN74"/>
<feature type="non-terminal residue" evidence="3">
    <location>
        <position position="160"/>
    </location>
</feature>
<dbReference type="PANTHER" id="PTHR21483:SF18">
    <property type="entry name" value="RNA POLYMERASE II-ASSOCIATED PROTEIN 1"/>
    <property type="match status" value="1"/>
</dbReference>
<dbReference type="GeneID" id="112042017"/>
<dbReference type="STRING" id="7574.A0A2R2MN74"/>
<keyword evidence="2" id="KW-1185">Reference proteome</keyword>
<reference evidence="3" key="1">
    <citation type="submission" date="2025-08" db="UniProtKB">
        <authorList>
            <consortium name="RefSeq"/>
        </authorList>
    </citation>
    <scope>IDENTIFICATION</scope>
    <source>
        <tissue evidence="3">Gonads</tissue>
    </source>
</reference>
<dbReference type="InParanoid" id="A0A2R2MN74"/>
<gene>
    <name evidence="3" type="primary">LOC112042017</name>
</gene>
<name>A0A2R2MN74_LINAN</name>
<dbReference type="RefSeq" id="XP_023931655.1">
    <property type="nucleotide sequence ID" value="XM_024075887.1"/>
</dbReference>
<dbReference type="InterPro" id="IPR039913">
    <property type="entry name" value="RPAP1/Rba50"/>
</dbReference>
<feature type="region of interest" description="Disordered" evidence="1">
    <location>
        <begin position="29"/>
        <end position="119"/>
    </location>
</feature>
<dbReference type="KEGG" id="lak:112042017"/>
<dbReference type="PANTHER" id="PTHR21483">
    <property type="entry name" value="RNA POLYMERASE II-ASSOCIATED PROTEIN 1"/>
    <property type="match status" value="1"/>
</dbReference>
<organism evidence="2 3">
    <name type="scientific">Lingula anatina</name>
    <name type="common">Brachiopod</name>
    <name type="synonym">Lingula unguis</name>
    <dbReference type="NCBI Taxonomy" id="7574"/>
    <lineage>
        <taxon>Eukaryota</taxon>
        <taxon>Metazoa</taxon>
        <taxon>Spiralia</taxon>
        <taxon>Lophotrochozoa</taxon>
        <taxon>Brachiopoda</taxon>
        <taxon>Linguliformea</taxon>
        <taxon>Lingulata</taxon>
        <taxon>Lingulida</taxon>
        <taxon>Linguloidea</taxon>
        <taxon>Lingulidae</taxon>
        <taxon>Lingula</taxon>
    </lineage>
</organism>
<feature type="compositionally biased region" description="Low complexity" evidence="1">
    <location>
        <begin position="29"/>
        <end position="41"/>
    </location>
</feature>
<dbReference type="Proteomes" id="UP000085678">
    <property type="component" value="Unplaced"/>
</dbReference>
<dbReference type="GO" id="GO:0006366">
    <property type="term" value="P:transcription by RNA polymerase II"/>
    <property type="evidence" value="ECO:0007669"/>
    <property type="project" value="InterPro"/>
</dbReference>
<evidence type="ECO:0000313" key="2">
    <source>
        <dbReference type="Proteomes" id="UP000085678"/>
    </source>
</evidence>
<protein>
    <submittedName>
        <fullName evidence="3">RNA polymerase II-associated protein 1-like</fullName>
    </submittedName>
</protein>
<dbReference type="OrthoDB" id="348201at2759"/>
<evidence type="ECO:0000313" key="3">
    <source>
        <dbReference type="RefSeq" id="XP_023931655.1"/>
    </source>
</evidence>
<accession>A0A2R2MN74</accession>
<evidence type="ECO:0000256" key="1">
    <source>
        <dbReference type="SAM" id="MobiDB-lite"/>
    </source>
</evidence>